<gene>
    <name evidence="1" type="ORF">NEE01_18465</name>
</gene>
<organism evidence="1 2">
    <name type="scientific">Sphingomonas lycopersici</name>
    <dbReference type="NCBI Taxonomy" id="2951807"/>
    <lineage>
        <taxon>Bacteria</taxon>
        <taxon>Pseudomonadati</taxon>
        <taxon>Pseudomonadota</taxon>
        <taxon>Alphaproteobacteria</taxon>
        <taxon>Sphingomonadales</taxon>
        <taxon>Sphingomonadaceae</taxon>
        <taxon>Sphingomonas</taxon>
    </lineage>
</organism>
<protein>
    <submittedName>
        <fullName evidence="1">Uncharacterized protein</fullName>
    </submittedName>
</protein>
<dbReference type="RefSeq" id="WP_265270494.1">
    <property type="nucleotide sequence ID" value="NZ_JANFAV010000016.1"/>
</dbReference>
<accession>A0AA42CRI9</accession>
<sequence>MTEDIEVTILAFFKRAPEWVRRDLTAKDQNARTQAEEAFAAMLADALRRAEP</sequence>
<name>A0AA42CRI9_9SPHN</name>
<reference evidence="1" key="1">
    <citation type="submission" date="2022-06" db="EMBL/GenBank/DDBJ databases">
        <title>Sphingomonas sp. nov. isolated from rhizosphere soil of tomato.</title>
        <authorList>
            <person name="Dong H."/>
            <person name="Gao R."/>
        </authorList>
    </citation>
    <scope>NUCLEOTIDE SEQUENCE</scope>
    <source>
        <strain evidence="1">MMSM24</strain>
    </source>
</reference>
<dbReference type="Pfam" id="PF20561">
    <property type="entry name" value="DUF6771"/>
    <property type="match status" value="1"/>
</dbReference>
<dbReference type="EMBL" id="JANFAV010000016">
    <property type="protein sequence ID" value="MCW6536765.1"/>
    <property type="molecule type" value="Genomic_DNA"/>
</dbReference>
<dbReference type="InterPro" id="IPR046662">
    <property type="entry name" value="DUF6771"/>
</dbReference>
<comment type="caution">
    <text evidence="1">The sequence shown here is derived from an EMBL/GenBank/DDBJ whole genome shotgun (WGS) entry which is preliminary data.</text>
</comment>
<keyword evidence="2" id="KW-1185">Reference proteome</keyword>
<dbReference type="Proteomes" id="UP001165565">
    <property type="component" value="Unassembled WGS sequence"/>
</dbReference>
<evidence type="ECO:0000313" key="2">
    <source>
        <dbReference type="Proteomes" id="UP001165565"/>
    </source>
</evidence>
<evidence type="ECO:0000313" key="1">
    <source>
        <dbReference type="EMBL" id="MCW6536765.1"/>
    </source>
</evidence>
<proteinExistence type="predicted"/>
<dbReference type="AlphaFoldDB" id="A0AA42CRI9"/>